<accession>A0A261R0R6</accession>
<evidence type="ECO:0000256" key="1">
    <source>
        <dbReference type="ARBA" id="ARBA00001974"/>
    </source>
</evidence>
<gene>
    <name evidence="7" type="ORF">CAL26_12780</name>
</gene>
<dbReference type="Gene3D" id="3.50.50.60">
    <property type="entry name" value="FAD/NAD(P)-binding domain"/>
    <property type="match status" value="2"/>
</dbReference>
<dbReference type="PANTHER" id="PTHR43557:SF2">
    <property type="entry name" value="RIESKE DOMAIN-CONTAINING PROTEIN-RELATED"/>
    <property type="match status" value="1"/>
</dbReference>
<dbReference type="OrthoDB" id="9769238at2"/>
<dbReference type="SUPFAM" id="SSF55424">
    <property type="entry name" value="FAD/NAD-linked reductases, dimerisation (C-terminal) domain"/>
    <property type="match status" value="1"/>
</dbReference>
<evidence type="ECO:0000256" key="2">
    <source>
        <dbReference type="ARBA" id="ARBA00022630"/>
    </source>
</evidence>
<organism evidence="7 8">
    <name type="scientific">Bordetella genomosp. 9</name>
    <dbReference type="NCBI Taxonomy" id="1416803"/>
    <lineage>
        <taxon>Bacteria</taxon>
        <taxon>Pseudomonadati</taxon>
        <taxon>Pseudomonadota</taxon>
        <taxon>Betaproteobacteria</taxon>
        <taxon>Burkholderiales</taxon>
        <taxon>Alcaligenaceae</taxon>
        <taxon>Bordetella</taxon>
    </lineage>
</organism>
<evidence type="ECO:0000313" key="8">
    <source>
        <dbReference type="Proteomes" id="UP000216857"/>
    </source>
</evidence>
<proteinExistence type="predicted"/>
<dbReference type="InterPro" id="IPR050446">
    <property type="entry name" value="FAD-oxidoreductase/Apoptosis"/>
</dbReference>
<reference evidence="7" key="1">
    <citation type="submission" date="2017-05" db="EMBL/GenBank/DDBJ databases">
        <title>Complete and WGS of Bordetella genogroups.</title>
        <authorList>
            <person name="Spilker T."/>
            <person name="Lipuma J."/>
        </authorList>
    </citation>
    <scope>NUCLEOTIDE SEQUENCE</scope>
    <source>
        <strain evidence="7">AU21707</strain>
    </source>
</reference>
<evidence type="ECO:0000256" key="3">
    <source>
        <dbReference type="ARBA" id="ARBA00022827"/>
    </source>
</evidence>
<comment type="caution">
    <text evidence="7">The sequence shown here is derived from an EMBL/GenBank/DDBJ whole genome shotgun (WGS) entry which is preliminary data.</text>
</comment>
<name>A0A261R0R6_9BORD</name>
<keyword evidence="3" id="KW-0274">FAD</keyword>
<dbReference type="Gene3D" id="3.30.390.30">
    <property type="match status" value="1"/>
</dbReference>
<dbReference type="GO" id="GO:0005737">
    <property type="term" value="C:cytoplasm"/>
    <property type="evidence" value="ECO:0007669"/>
    <property type="project" value="TreeGrafter"/>
</dbReference>
<evidence type="ECO:0000259" key="6">
    <source>
        <dbReference type="Pfam" id="PF14759"/>
    </source>
</evidence>
<dbReference type="AlphaFoldDB" id="A0A261R0R6"/>
<protein>
    <submittedName>
        <fullName evidence="7">Ferredoxin reductase</fullName>
    </submittedName>
</protein>
<dbReference type="Pfam" id="PF14759">
    <property type="entry name" value="Reductase_C"/>
    <property type="match status" value="1"/>
</dbReference>
<dbReference type="PRINTS" id="PR00368">
    <property type="entry name" value="FADPNR"/>
</dbReference>
<keyword evidence="2" id="KW-0285">Flavoprotein</keyword>
<feature type="domain" description="FAD/NAD(P)-binding" evidence="5">
    <location>
        <begin position="6"/>
        <end position="312"/>
    </location>
</feature>
<sequence length="429" mass="44444">MAHPDSIVIVGAGQGGAMAAAALRAQGYAGKLTLVGREFHPPYERPPLSKAVLRDAAAETAAAIHAEAYYAEQDIALLRGVEALALDRAARRISLSNGTWLAYDRCLLATGGQARTLPSLPPGMPGVHYVRTLDDARGLRACLSGGARAARVAVVGGGFLGLEIASTALESGADVAVVESADRLLPNALPAPLSTWLAARATALGARLHLGARIASILPATTDATAGGLALDSGVVLPADAIVVAIGLQPDVALARAAGLEIDADNGGIRVDAHCRTADPHVLAIGDCASQHRDLLGRHARLESWQNANEQARVAAAAMLDADPPAAPYPWFWTDQFGCNIQMLGMPVAGLSYVCRGTAAPGDAAPRLIWLGHRDGVPVHGVAINAAADLRQMRLLFERGIRVDPAGFADTDVPLKPWIKACQQAATPA</sequence>
<dbReference type="PANTHER" id="PTHR43557">
    <property type="entry name" value="APOPTOSIS-INDUCING FACTOR 1"/>
    <property type="match status" value="1"/>
</dbReference>
<dbReference type="SUPFAM" id="SSF51905">
    <property type="entry name" value="FAD/NAD(P)-binding domain"/>
    <property type="match status" value="1"/>
</dbReference>
<comment type="cofactor">
    <cofactor evidence="1">
        <name>FAD</name>
        <dbReference type="ChEBI" id="CHEBI:57692"/>
    </cofactor>
</comment>
<dbReference type="InterPro" id="IPR036188">
    <property type="entry name" value="FAD/NAD-bd_sf"/>
</dbReference>
<dbReference type="InterPro" id="IPR016156">
    <property type="entry name" value="FAD/NAD-linked_Rdtase_dimer_sf"/>
</dbReference>
<dbReference type="RefSeq" id="WP_094847271.1">
    <property type="nucleotide sequence ID" value="NZ_NEVJ01000003.1"/>
</dbReference>
<dbReference type="Pfam" id="PF07992">
    <property type="entry name" value="Pyr_redox_2"/>
    <property type="match status" value="1"/>
</dbReference>
<dbReference type="EMBL" id="NEVJ01000003">
    <property type="protein sequence ID" value="OZI18586.1"/>
    <property type="molecule type" value="Genomic_DNA"/>
</dbReference>
<dbReference type="PRINTS" id="PR00411">
    <property type="entry name" value="PNDRDTASEI"/>
</dbReference>
<evidence type="ECO:0000256" key="4">
    <source>
        <dbReference type="ARBA" id="ARBA00023002"/>
    </source>
</evidence>
<evidence type="ECO:0000313" key="7">
    <source>
        <dbReference type="EMBL" id="OZI18586.1"/>
    </source>
</evidence>
<keyword evidence="4" id="KW-0560">Oxidoreductase</keyword>
<evidence type="ECO:0000259" key="5">
    <source>
        <dbReference type="Pfam" id="PF07992"/>
    </source>
</evidence>
<dbReference type="GO" id="GO:0016651">
    <property type="term" value="F:oxidoreductase activity, acting on NAD(P)H"/>
    <property type="evidence" value="ECO:0007669"/>
    <property type="project" value="TreeGrafter"/>
</dbReference>
<keyword evidence="8" id="KW-1185">Reference proteome</keyword>
<dbReference type="InterPro" id="IPR028202">
    <property type="entry name" value="Reductase_C"/>
</dbReference>
<feature type="domain" description="Reductase C-terminal" evidence="6">
    <location>
        <begin position="331"/>
        <end position="417"/>
    </location>
</feature>
<dbReference type="Proteomes" id="UP000216857">
    <property type="component" value="Unassembled WGS sequence"/>
</dbReference>
<dbReference type="InterPro" id="IPR023753">
    <property type="entry name" value="FAD/NAD-binding_dom"/>
</dbReference>